<dbReference type="Gene3D" id="3.40.50.720">
    <property type="entry name" value="NAD(P)-binding Rossmann-like Domain"/>
    <property type="match status" value="1"/>
</dbReference>
<comment type="caution">
    <text evidence="1">The sequence shown here is derived from an EMBL/GenBank/DDBJ whole genome shotgun (WGS) entry which is preliminary data.</text>
</comment>
<dbReference type="OrthoDB" id="16464at2759"/>
<dbReference type="EMBL" id="MU254520">
    <property type="protein sequence ID" value="KAG9240245.1"/>
    <property type="molecule type" value="Genomic_DNA"/>
</dbReference>
<evidence type="ECO:0008006" key="3">
    <source>
        <dbReference type="Google" id="ProtNLM"/>
    </source>
</evidence>
<dbReference type="PANTHER" id="PTHR43103:SF3">
    <property type="entry name" value="ADP-L-GLYCERO-D-MANNO-HEPTOSE-6-EPIMERASE"/>
    <property type="match status" value="1"/>
</dbReference>
<proteinExistence type="predicted"/>
<dbReference type="AlphaFoldDB" id="A0A9P7YVZ5"/>
<dbReference type="Proteomes" id="UP000887226">
    <property type="component" value="Unassembled WGS sequence"/>
</dbReference>
<dbReference type="SUPFAM" id="SSF51735">
    <property type="entry name" value="NAD(P)-binding Rossmann-fold domains"/>
    <property type="match status" value="1"/>
</dbReference>
<dbReference type="InterPro" id="IPR036291">
    <property type="entry name" value="NAD(P)-bd_dom_sf"/>
</dbReference>
<gene>
    <name evidence="1" type="ORF">BJ878DRAFT_537235</name>
</gene>
<reference evidence="1" key="1">
    <citation type="journal article" date="2021" name="IMA Fungus">
        <title>Genomic characterization of three marine fungi, including Emericellopsis atlantica sp. nov. with signatures of a generalist lifestyle and marine biomass degradation.</title>
        <authorList>
            <person name="Hagestad O.C."/>
            <person name="Hou L."/>
            <person name="Andersen J.H."/>
            <person name="Hansen E.H."/>
            <person name="Altermark B."/>
            <person name="Li C."/>
            <person name="Kuhnert E."/>
            <person name="Cox R.J."/>
            <person name="Crous P.W."/>
            <person name="Spatafora J.W."/>
            <person name="Lail K."/>
            <person name="Amirebrahimi M."/>
            <person name="Lipzen A."/>
            <person name="Pangilinan J."/>
            <person name="Andreopoulos W."/>
            <person name="Hayes R.D."/>
            <person name="Ng V."/>
            <person name="Grigoriev I.V."/>
            <person name="Jackson S.A."/>
            <person name="Sutton T.D.S."/>
            <person name="Dobson A.D.W."/>
            <person name="Rama T."/>
        </authorList>
    </citation>
    <scope>NUCLEOTIDE SEQUENCE</scope>
    <source>
        <strain evidence="1">TRa3180A</strain>
    </source>
</reference>
<evidence type="ECO:0000313" key="2">
    <source>
        <dbReference type="Proteomes" id="UP000887226"/>
    </source>
</evidence>
<organism evidence="1 2">
    <name type="scientific">Calycina marina</name>
    <dbReference type="NCBI Taxonomy" id="1763456"/>
    <lineage>
        <taxon>Eukaryota</taxon>
        <taxon>Fungi</taxon>
        <taxon>Dikarya</taxon>
        <taxon>Ascomycota</taxon>
        <taxon>Pezizomycotina</taxon>
        <taxon>Leotiomycetes</taxon>
        <taxon>Helotiales</taxon>
        <taxon>Pezizellaceae</taxon>
        <taxon>Calycina</taxon>
    </lineage>
</organism>
<sequence>MAPKNMIVTGSGRLIGPLLSACLLNDGYHNAICRKGNICDPAYAKELLSLAQSLHAIIIFHDINSAGSEANYDFSGNINVESAVSVQPLRATVTSSVTSTPEVTYGAHKYASEIMINDMHRKKFINSFIVRFSTLVVRPGLLRKLVASWLSGRSFHSHICSPIGVIENLSRVLNLKSDALPPHVRYINIPDVLATTQELVDGMAKYGGEDNLKYLKETNEGFERIPRSQPQALDPSTPYRLG</sequence>
<dbReference type="PANTHER" id="PTHR43103">
    <property type="entry name" value="NUCLEOSIDE-DIPHOSPHATE-SUGAR EPIMERASE"/>
    <property type="match status" value="1"/>
</dbReference>
<accession>A0A9P7YVZ5</accession>
<evidence type="ECO:0000313" key="1">
    <source>
        <dbReference type="EMBL" id="KAG9240245.1"/>
    </source>
</evidence>
<name>A0A9P7YVZ5_9HELO</name>
<protein>
    <recommendedName>
        <fullName evidence="3">NAD-dependent epimerase/dehydratase domain-containing protein</fullName>
    </recommendedName>
</protein>
<keyword evidence="2" id="KW-1185">Reference proteome</keyword>